<dbReference type="Gene3D" id="3.40.50.2000">
    <property type="entry name" value="Glycogen Phosphorylase B"/>
    <property type="match status" value="2"/>
</dbReference>
<dbReference type="InterPro" id="IPR002201">
    <property type="entry name" value="Glyco_trans_9"/>
</dbReference>
<accession>A0AAU7ZFJ3</accession>
<organism evidence="4">
    <name type="scientific">Tunturiibacter empetritectus</name>
    <dbReference type="NCBI Taxonomy" id="3069691"/>
    <lineage>
        <taxon>Bacteria</taxon>
        <taxon>Pseudomonadati</taxon>
        <taxon>Acidobacteriota</taxon>
        <taxon>Terriglobia</taxon>
        <taxon>Terriglobales</taxon>
        <taxon>Acidobacteriaceae</taxon>
        <taxon>Tunturiibacter</taxon>
    </lineage>
</organism>
<evidence type="ECO:0000256" key="3">
    <source>
        <dbReference type="SAM" id="MobiDB-lite"/>
    </source>
</evidence>
<reference evidence="4" key="2">
    <citation type="journal article" date="2024" name="Environ. Microbiol.">
        <title>Genome analysis and description of Tunturibacter gen. nov. expands the diversity of Terriglobia in tundra soils.</title>
        <authorList>
            <person name="Messyasz A."/>
            <person name="Mannisto M.K."/>
            <person name="Kerkhof L.J."/>
            <person name="Haggblom M.M."/>
        </authorList>
    </citation>
    <scope>NUCLEOTIDE SEQUENCE</scope>
    <source>
        <strain evidence="4">M8UP23</strain>
    </source>
</reference>
<keyword evidence="2" id="KW-0808">Transferase</keyword>
<evidence type="ECO:0000256" key="2">
    <source>
        <dbReference type="ARBA" id="ARBA00022679"/>
    </source>
</evidence>
<dbReference type="RefSeq" id="WP_353069521.1">
    <property type="nucleotide sequence ID" value="NZ_CP132932.1"/>
</dbReference>
<proteinExistence type="predicted"/>
<gene>
    <name evidence="4" type="ORF">RBB75_03420</name>
</gene>
<dbReference type="Pfam" id="PF01075">
    <property type="entry name" value="Glyco_transf_9"/>
    <property type="match status" value="1"/>
</dbReference>
<dbReference type="GO" id="GO:0009244">
    <property type="term" value="P:lipopolysaccharide core region biosynthetic process"/>
    <property type="evidence" value="ECO:0007669"/>
    <property type="project" value="TreeGrafter"/>
</dbReference>
<dbReference type="InterPro" id="IPR051199">
    <property type="entry name" value="LPS_LOS_Heptosyltrfase"/>
</dbReference>
<dbReference type="GO" id="GO:0008713">
    <property type="term" value="F:ADP-heptose-lipopolysaccharide heptosyltransferase activity"/>
    <property type="evidence" value="ECO:0007669"/>
    <property type="project" value="TreeGrafter"/>
</dbReference>
<name>A0AAU7ZFJ3_9BACT</name>
<evidence type="ECO:0000256" key="1">
    <source>
        <dbReference type="ARBA" id="ARBA00022676"/>
    </source>
</evidence>
<dbReference type="SUPFAM" id="SSF53756">
    <property type="entry name" value="UDP-Glycosyltransferase/glycogen phosphorylase"/>
    <property type="match status" value="1"/>
</dbReference>
<dbReference type="KEGG" id="temp:RBB75_03420"/>
<dbReference type="CDD" id="cd03789">
    <property type="entry name" value="GT9_LPS_heptosyltransferase"/>
    <property type="match status" value="1"/>
</dbReference>
<dbReference type="PANTHER" id="PTHR30160:SF19">
    <property type="entry name" value="LIPOPOLYSACCHARIDE HEPTOSYLTRANSFERASE 1"/>
    <property type="match status" value="1"/>
</dbReference>
<protein>
    <submittedName>
        <fullName evidence="4">Glycosyltransferase family 9 protein</fullName>
    </submittedName>
</protein>
<evidence type="ECO:0000313" key="4">
    <source>
        <dbReference type="EMBL" id="XCB27375.1"/>
    </source>
</evidence>
<dbReference type="PANTHER" id="PTHR30160">
    <property type="entry name" value="TETRAACYLDISACCHARIDE 4'-KINASE-RELATED"/>
    <property type="match status" value="1"/>
</dbReference>
<reference evidence="4" key="1">
    <citation type="submission" date="2023-08" db="EMBL/GenBank/DDBJ databases">
        <authorList>
            <person name="Messyasz A."/>
            <person name="Mannisto M.K."/>
            <person name="Kerkhof L.J."/>
            <person name="Haggblom M."/>
        </authorList>
    </citation>
    <scope>NUCLEOTIDE SEQUENCE</scope>
    <source>
        <strain evidence="4">M8UP23</strain>
    </source>
</reference>
<dbReference type="GO" id="GO:0005829">
    <property type="term" value="C:cytosol"/>
    <property type="evidence" value="ECO:0007669"/>
    <property type="project" value="TreeGrafter"/>
</dbReference>
<keyword evidence="1" id="KW-0328">Glycosyltransferase</keyword>
<feature type="compositionally biased region" description="Basic and acidic residues" evidence="3">
    <location>
        <begin position="343"/>
        <end position="357"/>
    </location>
</feature>
<dbReference type="EMBL" id="CP132932">
    <property type="protein sequence ID" value="XCB27375.1"/>
    <property type="molecule type" value="Genomic_DNA"/>
</dbReference>
<feature type="region of interest" description="Disordered" evidence="3">
    <location>
        <begin position="343"/>
        <end position="362"/>
    </location>
</feature>
<dbReference type="AlphaFoldDB" id="A0AAU7ZFJ3"/>
<sequence>MATELKPSRSVATYGSAKSRSVLIVRIGAMGDVLHAMPAVAALRQQHPEWIIGWAIEPAWSALLQSSTDFNCTPPKIDRSDGRPLVDRWHSLPARAWSKHPFALSTLAEIKTTRRDLRRSRYDICVDMQGSIKSALVGRMASTPVFAGPEHPRETPARLLYTQRIQTSAKHVVEQGCELLSAAVGETLRPATVTLPVDPKAELWCDRLLAQTSLTGEKFAFLAPTAGWGAKQWPAGRYGAVAVALRQAGYHSLVNEAPGHRFADAVVTTSEGCAISVPCSVEQMIALQRRAGVVIAGDTGPLHLAATLERPVVGLYGPTDPSRTGPYMPGPYTLDRSKVRVLRHESSRTDHSRHSDPETGLMQISTNEVVEAALELLRDGQDKVKL</sequence>